<proteinExistence type="inferred from homology"/>
<evidence type="ECO:0000313" key="3">
    <source>
        <dbReference type="EMBL" id="OWK63516.1"/>
    </source>
</evidence>
<dbReference type="AlphaFoldDB" id="A0A218VC92"/>
<gene>
    <name evidence="3" type="primary">TMA7</name>
    <name evidence="3" type="ORF">RLOC_00009701</name>
</gene>
<dbReference type="EMBL" id="MUZQ01000011">
    <property type="protein sequence ID" value="OWK63516.1"/>
    <property type="molecule type" value="Genomic_DNA"/>
</dbReference>
<name>A0A218VC92_9PASE</name>
<feature type="compositionally biased region" description="Basic and acidic residues" evidence="2">
    <location>
        <begin position="18"/>
        <end position="45"/>
    </location>
</feature>
<evidence type="ECO:0000256" key="1">
    <source>
        <dbReference type="ARBA" id="ARBA00006631"/>
    </source>
</evidence>
<organism evidence="3 4">
    <name type="scientific">Lonchura striata</name>
    <name type="common">white-rumped munia</name>
    <dbReference type="NCBI Taxonomy" id="40157"/>
    <lineage>
        <taxon>Eukaryota</taxon>
        <taxon>Metazoa</taxon>
        <taxon>Chordata</taxon>
        <taxon>Craniata</taxon>
        <taxon>Vertebrata</taxon>
        <taxon>Euteleostomi</taxon>
        <taxon>Archelosauria</taxon>
        <taxon>Archosauria</taxon>
        <taxon>Dinosauria</taxon>
        <taxon>Saurischia</taxon>
        <taxon>Theropoda</taxon>
        <taxon>Coelurosauria</taxon>
        <taxon>Aves</taxon>
        <taxon>Neognathae</taxon>
        <taxon>Neoaves</taxon>
        <taxon>Telluraves</taxon>
        <taxon>Australaves</taxon>
        <taxon>Passeriformes</taxon>
        <taxon>Passeroidea</taxon>
        <taxon>Estrildidae</taxon>
        <taxon>Estrildinae</taxon>
        <taxon>Lonchura</taxon>
    </lineage>
</organism>
<protein>
    <submittedName>
        <fullName evidence="3">Translation machinery-associated protein 7</fullName>
    </submittedName>
</protein>
<evidence type="ECO:0000256" key="2">
    <source>
        <dbReference type="SAM" id="MobiDB-lite"/>
    </source>
</evidence>
<sequence length="103" mass="11369">MSGREGGKKKPLKQPKKQTKDLDETDLAFKQKQKEEQKKLEEMKAKAAGKGPLDLVSVIWPLSDAYQSRREAGRAGTLDAGEREAQALPCHRLVLRAAGSARL</sequence>
<feature type="region of interest" description="Disordered" evidence="2">
    <location>
        <begin position="1"/>
        <end position="47"/>
    </location>
</feature>
<evidence type="ECO:0000313" key="4">
    <source>
        <dbReference type="Proteomes" id="UP000197619"/>
    </source>
</evidence>
<dbReference type="InterPro" id="IPR015157">
    <property type="entry name" value="TMA7"/>
</dbReference>
<accession>A0A218VC92</accession>
<comment type="similarity">
    <text evidence="1">Belongs to the TMA7 family.</text>
</comment>
<dbReference type="PANTHER" id="PTHR28632">
    <property type="entry name" value="TRANSLATION MACHINERY-ASSOCIATED PROTEIN 7"/>
    <property type="match status" value="1"/>
</dbReference>
<keyword evidence="4" id="KW-1185">Reference proteome</keyword>
<dbReference type="Pfam" id="PF09072">
    <property type="entry name" value="TMA7"/>
    <property type="match status" value="1"/>
</dbReference>
<reference evidence="3 4" key="1">
    <citation type="submission" date="2017-05" db="EMBL/GenBank/DDBJ databases">
        <title>Genome of assembly of the Bengalese finch, Lonchura striata domestica.</title>
        <authorList>
            <person name="Colquitt B.M."/>
            <person name="Brainard M.S."/>
        </authorList>
    </citation>
    <scope>NUCLEOTIDE SEQUENCE [LARGE SCALE GENOMIC DNA]</scope>
    <source>
        <strain evidence="3">White83orange57</strain>
    </source>
</reference>
<comment type="caution">
    <text evidence="3">The sequence shown here is derived from an EMBL/GenBank/DDBJ whole genome shotgun (WGS) entry which is preliminary data.</text>
</comment>
<dbReference type="Proteomes" id="UP000197619">
    <property type="component" value="Unassembled WGS sequence"/>
</dbReference>